<evidence type="ECO:0000256" key="6">
    <source>
        <dbReference type="SAM" id="SignalP"/>
    </source>
</evidence>
<feature type="binding site" evidence="4">
    <location>
        <position position="210"/>
    </location>
    <ligand>
        <name>molybdate</name>
        <dbReference type="ChEBI" id="CHEBI:36264"/>
    </ligand>
</feature>
<dbReference type="PIRSF" id="PIRSF004846">
    <property type="entry name" value="ModA"/>
    <property type="match status" value="1"/>
</dbReference>
<evidence type="ECO:0000256" key="2">
    <source>
        <dbReference type="ARBA" id="ARBA00022723"/>
    </source>
</evidence>
<dbReference type="HOGENOM" id="CLU_065520_3_1_9"/>
<dbReference type="GO" id="GO:0046872">
    <property type="term" value="F:metal ion binding"/>
    <property type="evidence" value="ECO:0007669"/>
    <property type="project" value="UniProtKB-KW"/>
</dbReference>
<dbReference type="InterPro" id="IPR005950">
    <property type="entry name" value="ModA"/>
</dbReference>
<keyword evidence="2 4" id="KW-0479">Metal-binding</keyword>
<dbReference type="NCBIfam" id="TIGR01256">
    <property type="entry name" value="modA"/>
    <property type="match status" value="1"/>
</dbReference>
<feature type="binding site" evidence="4">
    <location>
        <position position="57"/>
    </location>
    <ligand>
        <name>molybdate</name>
        <dbReference type="ChEBI" id="CHEBI:36264"/>
    </ligand>
</feature>
<dbReference type="Proteomes" id="UP000006002">
    <property type="component" value="Unassembled WGS sequence"/>
</dbReference>
<dbReference type="GO" id="GO:0030973">
    <property type="term" value="F:molybdate ion binding"/>
    <property type="evidence" value="ECO:0007669"/>
    <property type="project" value="TreeGrafter"/>
</dbReference>
<sequence length="308" mass="33263">MNIEQHLREKKGDIFMKKKILTVMLAGVMAAGMSAGSVQAATTEDASGDLYVFIAASLANAMDEIQKDFNEEYPDVNILFNADSSGTLQTQIEEGSRCDIFFSAATKQMDALVDEELAKKDSVVDLLENKVALIKPKDGETKVTGFENITDAKNIALAGEDVPVGQYSREIFKNLGIEDDVNKMEINEGKNVTDVLASVSEGSNEIGIVYATDATSVADKVDVIAEAPEGSLETPVLYPVGLTVDAEASDAEAVAADAFLEYLQTNDAMKVFEEYGFAAYKADDKKEETAEDAKEDKTEETDTAEEAK</sequence>
<gene>
    <name evidence="7" type="primary">modA</name>
    <name evidence="7" type="ORF">RUMOBE_03350</name>
</gene>
<dbReference type="AlphaFoldDB" id="A5ZWF7"/>
<organism evidence="7 8">
    <name type="scientific">Blautia obeum ATCC 29174</name>
    <dbReference type="NCBI Taxonomy" id="411459"/>
    <lineage>
        <taxon>Bacteria</taxon>
        <taxon>Bacillati</taxon>
        <taxon>Bacillota</taxon>
        <taxon>Clostridia</taxon>
        <taxon>Lachnospirales</taxon>
        <taxon>Lachnospiraceae</taxon>
        <taxon>Blautia</taxon>
    </lineage>
</organism>
<dbReference type="SUPFAM" id="SSF53850">
    <property type="entry name" value="Periplasmic binding protein-like II"/>
    <property type="match status" value="1"/>
</dbReference>
<protein>
    <submittedName>
        <fullName evidence="7">Molybdate ABC transporter, periplasmic molybdate-binding protein</fullName>
    </submittedName>
</protein>
<dbReference type="Gene3D" id="3.40.190.10">
    <property type="entry name" value="Periplasmic binding protein-like II"/>
    <property type="match status" value="2"/>
</dbReference>
<feature type="binding site" evidence="4">
    <location>
        <position position="85"/>
    </location>
    <ligand>
        <name>molybdate</name>
        <dbReference type="ChEBI" id="CHEBI:36264"/>
    </ligand>
</feature>
<feature type="compositionally biased region" description="Basic and acidic residues" evidence="5">
    <location>
        <begin position="283"/>
        <end position="297"/>
    </location>
</feature>
<reference evidence="7 8" key="2">
    <citation type="submission" date="2007-04" db="EMBL/GenBank/DDBJ databases">
        <title>Draft genome sequence of Ruminococcus obeum (ATCC 29174).</title>
        <authorList>
            <person name="Sudarsanam P."/>
            <person name="Ley R."/>
            <person name="Guruge J."/>
            <person name="Turnbaugh P.J."/>
            <person name="Mahowald M."/>
            <person name="Liep D."/>
            <person name="Gordon J."/>
        </authorList>
    </citation>
    <scope>NUCLEOTIDE SEQUENCE [LARGE SCALE GENOMIC DNA]</scope>
    <source>
        <strain evidence="7 8">ATCC 29174</strain>
    </source>
</reference>
<keyword evidence="3 6" id="KW-0732">Signal</keyword>
<evidence type="ECO:0000256" key="5">
    <source>
        <dbReference type="SAM" id="MobiDB-lite"/>
    </source>
</evidence>
<dbReference type="Pfam" id="PF13531">
    <property type="entry name" value="SBP_bac_11"/>
    <property type="match status" value="1"/>
</dbReference>
<evidence type="ECO:0000313" key="7">
    <source>
        <dbReference type="EMBL" id="EDM86111.1"/>
    </source>
</evidence>
<comment type="caution">
    <text evidence="7">The sequence shown here is derived from an EMBL/GenBank/DDBJ whole genome shotgun (WGS) entry which is preliminary data.</text>
</comment>
<feature type="chain" id="PRO_5002688827" evidence="6">
    <location>
        <begin position="41"/>
        <end position="308"/>
    </location>
</feature>
<feature type="binding site" evidence="4">
    <location>
        <position position="192"/>
    </location>
    <ligand>
        <name>molybdate</name>
        <dbReference type="ChEBI" id="CHEBI:36264"/>
    </ligand>
</feature>
<dbReference type="PANTHER" id="PTHR30632">
    <property type="entry name" value="MOLYBDATE-BINDING PERIPLASMIC PROTEIN"/>
    <property type="match status" value="1"/>
</dbReference>
<keyword evidence="4" id="KW-0500">Molybdenum</keyword>
<feature type="signal peptide" evidence="6">
    <location>
        <begin position="1"/>
        <end position="40"/>
    </location>
</feature>
<dbReference type="GO" id="GO:0015689">
    <property type="term" value="P:molybdate ion transport"/>
    <property type="evidence" value="ECO:0007669"/>
    <property type="project" value="InterPro"/>
</dbReference>
<feature type="region of interest" description="Disordered" evidence="5">
    <location>
        <begin position="283"/>
        <end position="308"/>
    </location>
</feature>
<evidence type="ECO:0000313" key="8">
    <source>
        <dbReference type="Proteomes" id="UP000006002"/>
    </source>
</evidence>
<evidence type="ECO:0000256" key="1">
    <source>
        <dbReference type="ARBA" id="ARBA00009175"/>
    </source>
</evidence>
<evidence type="ECO:0000256" key="4">
    <source>
        <dbReference type="PIRSR" id="PIRSR004846-1"/>
    </source>
</evidence>
<name>A5ZWF7_9FIRM</name>
<comment type="similarity">
    <text evidence="1">Belongs to the bacterial solute-binding protein ModA family.</text>
</comment>
<feature type="compositionally biased region" description="Acidic residues" evidence="5">
    <location>
        <begin position="298"/>
        <end position="308"/>
    </location>
</feature>
<proteinExistence type="inferred from homology"/>
<reference evidence="7 8" key="1">
    <citation type="submission" date="2007-03" db="EMBL/GenBank/DDBJ databases">
        <authorList>
            <person name="Fulton L."/>
            <person name="Clifton S."/>
            <person name="Fulton B."/>
            <person name="Xu J."/>
            <person name="Minx P."/>
            <person name="Pepin K.H."/>
            <person name="Johnson M."/>
            <person name="Thiruvilangam P."/>
            <person name="Bhonagiri V."/>
            <person name="Nash W.E."/>
            <person name="Mardis E.R."/>
            <person name="Wilson R.K."/>
        </authorList>
    </citation>
    <scope>NUCLEOTIDE SEQUENCE [LARGE SCALE GENOMIC DNA]</scope>
    <source>
        <strain evidence="7 8">ATCC 29174</strain>
    </source>
</reference>
<dbReference type="PANTHER" id="PTHR30632:SF0">
    <property type="entry name" value="SULFATE-BINDING PROTEIN"/>
    <property type="match status" value="1"/>
</dbReference>
<dbReference type="EMBL" id="AAVO02000019">
    <property type="protein sequence ID" value="EDM86111.1"/>
    <property type="molecule type" value="Genomic_DNA"/>
</dbReference>
<dbReference type="InterPro" id="IPR050682">
    <property type="entry name" value="ModA/WtpA"/>
</dbReference>
<accession>A5ZWF7</accession>
<dbReference type="eggNOG" id="COG0725">
    <property type="taxonomic scope" value="Bacteria"/>
</dbReference>
<evidence type="ECO:0000256" key="3">
    <source>
        <dbReference type="ARBA" id="ARBA00022729"/>
    </source>
</evidence>